<evidence type="ECO:0000313" key="2">
    <source>
        <dbReference type="Proteomes" id="UP001060215"/>
    </source>
</evidence>
<proteinExistence type="predicted"/>
<dbReference type="Proteomes" id="UP001060215">
    <property type="component" value="Chromosome 4"/>
</dbReference>
<dbReference type="EMBL" id="CM045761">
    <property type="protein sequence ID" value="KAI8014481.1"/>
    <property type="molecule type" value="Genomic_DNA"/>
</dbReference>
<keyword evidence="2" id="KW-1185">Reference proteome</keyword>
<organism evidence="1 2">
    <name type="scientific">Camellia lanceoleosa</name>
    <dbReference type="NCBI Taxonomy" id="1840588"/>
    <lineage>
        <taxon>Eukaryota</taxon>
        <taxon>Viridiplantae</taxon>
        <taxon>Streptophyta</taxon>
        <taxon>Embryophyta</taxon>
        <taxon>Tracheophyta</taxon>
        <taxon>Spermatophyta</taxon>
        <taxon>Magnoliopsida</taxon>
        <taxon>eudicotyledons</taxon>
        <taxon>Gunneridae</taxon>
        <taxon>Pentapetalae</taxon>
        <taxon>asterids</taxon>
        <taxon>Ericales</taxon>
        <taxon>Theaceae</taxon>
        <taxon>Camellia</taxon>
    </lineage>
</organism>
<name>A0ACC0HQW2_9ERIC</name>
<evidence type="ECO:0000313" key="1">
    <source>
        <dbReference type="EMBL" id="KAI8014481.1"/>
    </source>
</evidence>
<reference evidence="1 2" key="1">
    <citation type="journal article" date="2022" name="Plant J.">
        <title>Chromosome-level genome of Camellia lanceoleosa provides a valuable resource for understanding genome evolution and self-incompatibility.</title>
        <authorList>
            <person name="Gong W."/>
            <person name="Xiao S."/>
            <person name="Wang L."/>
            <person name="Liao Z."/>
            <person name="Chang Y."/>
            <person name="Mo W."/>
            <person name="Hu G."/>
            <person name="Li W."/>
            <person name="Zhao G."/>
            <person name="Zhu H."/>
            <person name="Hu X."/>
            <person name="Ji K."/>
            <person name="Xiang X."/>
            <person name="Song Q."/>
            <person name="Yuan D."/>
            <person name="Jin S."/>
            <person name="Zhang L."/>
        </authorList>
    </citation>
    <scope>NUCLEOTIDE SEQUENCE [LARGE SCALE GENOMIC DNA]</scope>
    <source>
        <strain evidence="1">SQ_2022a</strain>
    </source>
</reference>
<accession>A0ACC0HQW2</accession>
<gene>
    <name evidence="1" type="ORF">LOK49_LG05G03253</name>
</gene>
<comment type="caution">
    <text evidence="1">The sequence shown here is derived from an EMBL/GenBank/DDBJ whole genome shotgun (WGS) entry which is preliminary data.</text>
</comment>
<protein>
    <submittedName>
        <fullName evidence="1">Uncharacterized protein</fullName>
    </submittedName>
</protein>
<sequence length="121" mass="13882">MIHSVLDWNGILKILDQKCMAMLSTVTGCQDMIIEMTTCAVTEGDDNHGKCIGMCPKSYRKTRQKLLLHMVKIVAWYLKFIILAESNSIPRWEIFQLREQVNCEARCCLRSTELQSASLLE</sequence>